<evidence type="ECO:0000256" key="1">
    <source>
        <dbReference type="SAM" id="MobiDB-lite"/>
    </source>
</evidence>
<accession>A0A559JHU5</accession>
<feature type="transmembrane region" description="Helical" evidence="2">
    <location>
        <begin position="278"/>
        <end position="299"/>
    </location>
</feature>
<evidence type="ECO:0000313" key="4">
    <source>
        <dbReference type="Proteomes" id="UP000317036"/>
    </source>
</evidence>
<dbReference type="Proteomes" id="UP000317036">
    <property type="component" value="Unassembled WGS sequence"/>
</dbReference>
<feature type="transmembrane region" description="Helical" evidence="2">
    <location>
        <begin position="251"/>
        <end position="271"/>
    </location>
</feature>
<feature type="transmembrane region" description="Helical" evidence="2">
    <location>
        <begin position="134"/>
        <end position="151"/>
    </location>
</feature>
<protein>
    <submittedName>
        <fullName evidence="3">Uncharacterized protein</fullName>
    </submittedName>
</protein>
<reference evidence="3 4" key="1">
    <citation type="submission" date="2019-07" db="EMBL/GenBank/DDBJ databases">
        <authorList>
            <person name="Kim J."/>
        </authorList>
    </citation>
    <scope>NUCLEOTIDE SEQUENCE [LARGE SCALE GENOMIC DNA]</scope>
    <source>
        <strain evidence="3 4">JC52</strain>
    </source>
</reference>
<keyword evidence="4" id="KW-1185">Reference proteome</keyword>
<dbReference type="AlphaFoldDB" id="A0A559JHU5"/>
<evidence type="ECO:0000256" key="2">
    <source>
        <dbReference type="SAM" id="Phobius"/>
    </source>
</evidence>
<evidence type="ECO:0000313" key="3">
    <source>
        <dbReference type="EMBL" id="TVX99427.1"/>
    </source>
</evidence>
<organism evidence="3 4">
    <name type="scientific">Paenibacillus cremeus</name>
    <dbReference type="NCBI Taxonomy" id="2163881"/>
    <lineage>
        <taxon>Bacteria</taxon>
        <taxon>Bacillati</taxon>
        <taxon>Bacillota</taxon>
        <taxon>Bacilli</taxon>
        <taxon>Bacillales</taxon>
        <taxon>Paenibacillaceae</taxon>
        <taxon>Paenibacillus</taxon>
    </lineage>
</organism>
<keyword evidence="2" id="KW-0812">Transmembrane</keyword>
<proteinExistence type="predicted"/>
<feature type="transmembrane region" description="Helical" evidence="2">
    <location>
        <begin position="311"/>
        <end position="331"/>
    </location>
</feature>
<keyword evidence="2" id="KW-1133">Transmembrane helix</keyword>
<feature type="transmembrane region" description="Helical" evidence="2">
    <location>
        <begin position="219"/>
        <end position="239"/>
    </location>
</feature>
<feature type="transmembrane region" description="Helical" evidence="2">
    <location>
        <begin position="90"/>
        <end position="113"/>
    </location>
</feature>
<feature type="compositionally biased region" description="Low complexity" evidence="1">
    <location>
        <begin position="336"/>
        <end position="345"/>
    </location>
</feature>
<comment type="caution">
    <text evidence="3">The sequence shown here is derived from an EMBL/GenBank/DDBJ whole genome shotgun (WGS) entry which is preliminary data.</text>
</comment>
<keyword evidence="2" id="KW-0472">Membrane</keyword>
<gene>
    <name evidence="3" type="ORF">FPZ49_33685</name>
</gene>
<name>A0A559JHU5_9BACL</name>
<dbReference type="EMBL" id="VNJI01000080">
    <property type="protein sequence ID" value="TVX99427.1"/>
    <property type="molecule type" value="Genomic_DNA"/>
</dbReference>
<sequence length="707" mass="74049">MVGFSTAALAADTTSTSFQDSNFQTQMQKSMDNANFIERAVMSMVNSLFKIAGIAPLPELVFGNPYKNWGITSGGQLRYNLFYQQEMDTVITPLIGAFASAYVTFTALSIMLSSLKMGVRAHSPQAKADFWQDLQMWIASALFMTSFWFLFETIAAMNDAIVGTISDTMASKGLNSNNISVIAAAGTNAGVFGLGDVIIYLGEWVLTVMLNFIYISRKIVIVFLVILAPFAAYSLMFARTRNFFGTWIKELLGNIFLPCIHGLIIYTFASISSLGAGTFLKLGMLIMFIPASGIVSRWLQLGDSGSKLGSALTMSGMSGVAGAMVLGRGAAQMSGGFRRGGSSARGSDDGRAESVSGSGSDYNAGGSLGSFLTTVGRRPTVAGKAMNLTKSSAAVVGGTVGALAGMVAGPGGAVVGGMIGSKVGGGAVTAGGNFISGGINAGKTAFGQDGLRGLIKDGNWSTDLTQRRHLMGNLGQDLGTMVGGQTGGALGRAAGNALSMSTRRRIQTEQFGGMTPQEYAEKFPEADIYWKADSQKSGFYMNRNGQESLISILGSGVAGQNNPVYVPFKTPAEGATVTRGANGSYSMTAPNPYAGEAGQSPMTITPGLKGSTESFLRTGDAYTKDSNGQRYSFGGLDASSINVDSYFTHSAPGMKTGSVAGRALDKVIGTPSVDEHRKRTAYTTRLGQIAKDFQMAPADNSRVKGVL</sequence>
<feature type="region of interest" description="Disordered" evidence="1">
    <location>
        <begin position="336"/>
        <end position="361"/>
    </location>
</feature>